<dbReference type="Proteomes" id="UP001283341">
    <property type="component" value="Unassembled WGS sequence"/>
</dbReference>
<feature type="transmembrane region" description="Helical" evidence="2">
    <location>
        <begin position="150"/>
        <end position="174"/>
    </location>
</feature>
<reference evidence="3" key="2">
    <citation type="submission" date="2023-06" db="EMBL/GenBank/DDBJ databases">
        <authorList>
            <consortium name="Lawrence Berkeley National Laboratory"/>
            <person name="Haridas S."/>
            <person name="Hensen N."/>
            <person name="Bonometti L."/>
            <person name="Westerberg I."/>
            <person name="Brannstrom I.O."/>
            <person name="Guillou S."/>
            <person name="Cros-Aarteil S."/>
            <person name="Calhoun S."/>
            <person name="Kuo A."/>
            <person name="Mondo S."/>
            <person name="Pangilinan J."/>
            <person name="Riley R."/>
            <person name="Labutti K."/>
            <person name="Andreopoulos B."/>
            <person name="Lipzen A."/>
            <person name="Chen C."/>
            <person name="Yanf M."/>
            <person name="Daum C."/>
            <person name="Ng V."/>
            <person name="Clum A."/>
            <person name="Steindorff A."/>
            <person name="Ohm R."/>
            <person name="Martin F."/>
            <person name="Silar P."/>
            <person name="Natvig D."/>
            <person name="Lalanne C."/>
            <person name="Gautier V."/>
            <person name="Ament-Velasquez S.L."/>
            <person name="Kruys A."/>
            <person name="Hutchinson M.I."/>
            <person name="Powell A.J."/>
            <person name="Barry K."/>
            <person name="Miller A.N."/>
            <person name="Grigoriev I.V."/>
            <person name="Debuchy R."/>
            <person name="Gladieux P."/>
            <person name="Thoren M.H."/>
            <person name="Johannesson H."/>
        </authorList>
    </citation>
    <scope>NUCLEOTIDE SEQUENCE</scope>
    <source>
        <strain evidence="3">CBS 118394</strain>
    </source>
</reference>
<keyword evidence="2" id="KW-0812">Transmembrane</keyword>
<feature type="transmembrane region" description="Helical" evidence="2">
    <location>
        <begin position="80"/>
        <end position="106"/>
    </location>
</feature>
<sequence>MGTIQQDSSSKELETDDNSHGHNSFSLGSLTETFQGSISFVISTATFGAALFSLVVSQIREPQPPHGGGSSSSSYFGIDTIRVFLALAWLSFALCLAIVGFSLTFLKVLNKKTASSKNSSTTRVKKKANAAGEAAADNLNEERFWHAVGLLIWALLYGLITLAFVFLSLVLVAYVGTVGWVALGFACLVGILSVVWLILEAR</sequence>
<keyword evidence="2" id="KW-1133">Transmembrane helix</keyword>
<evidence type="ECO:0008006" key="5">
    <source>
        <dbReference type="Google" id="ProtNLM"/>
    </source>
</evidence>
<dbReference type="AlphaFoldDB" id="A0AAE0IQJ0"/>
<evidence type="ECO:0000313" key="4">
    <source>
        <dbReference type="Proteomes" id="UP001283341"/>
    </source>
</evidence>
<proteinExistence type="predicted"/>
<evidence type="ECO:0000256" key="2">
    <source>
        <dbReference type="SAM" id="Phobius"/>
    </source>
</evidence>
<feature type="transmembrane region" description="Helical" evidence="2">
    <location>
        <begin position="180"/>
        <end position="199"/>
    </location>
</feature>
<feature type="region of interest" description="Disordered" evidence="1">
    <location>
        <begin position="1"/>
        <end position="20"/>
    </location>
</feature>
<comment type="caution">
    <text evidence="3">The sequence shown here is derived from an EMBL/GenBank/DDBJ whole genome shotgun (WGS) entry which is preliminary data.</text>
</comment>
<reference evidence="3" key="1">
    <citation type="journal article" date="2023" name="Mol. Phylogenet. Evol.">
        <title>Genome-scale phylogeny and comparative genomics of the fungal order Sordariales.</title>
        <authorList>
            <person name="Hensen N."/>
            <person name="Bonometti L."/>
            <person name="Westerberg I."/>
            <person name="Brannstrom I.O."/>
            <person name="Guillou S."/>
            <person name="Cros-Aarteil S."/>
            <person name="Calhoun S."/>
            <person name="Haridas S."/>
            <person name="Kuo A."/>
            <person name="Mondo S."/>
            <person name="Pangilinan J."/>
            <person name="Riley R."/>
            <person name="LaButti K."/>
            <person name="Andreopoulos B."/>
            <person name="Lipzen A."/>
            <person name="Chen C."/>
            <person name="Yan M."/>
            <person name="Daum C."/>
            <person name="Ng V."/>
            <person name="Clum A."/>
            <person name="Steindorff A."/>
            <person name="Ohm R.A."/>
            <person name="Martin F."/>
            <person name="Silar P."/>
            <person name="Natvig D.O."/>
            <person name="Lalanne C."/>
            <person name="Gautier V."/>
            <person name="Ament-Velasquez S.L."/>
            <person name="Kruys A."/>
            <person name="Hutchinson M.I."/>
            <person name="Powell A.J."/>
            <person name="Barry K."/>
            <person name="Miller A.N."/>
            <person name="Grigoriev I.V."/>
            <person name="Debuchy R."/>
            <person name="Gladieux P."/>
            <person name="Hiltunen Thoren M."/>
            <person name="Johannesson H."/>
        </authorList>
    </citation>
    <scope>NUCLEOTIDE SEQUENCE</scope>
    <source>
        <strain evidence="3">CBS 118394</strain>
    </source>
</reference>
<feature type="compositionally biased region" description="Basic and acidic residues" evidence="1">
    <location>
        <begin position="9"/>
        <end position="20"/>
    </location>
</feature>
<protein>
    <recommendedName>
        <fullName evidence="5">Transmembrane protein</fullName>
    </recommendedName>
</protein>
<name>A0AAE0IQJ0_9PEZI</name>
<evidence type="ECO:0000256" key="1">
    <source>
        <dbReference type="SAM" id="MobiDB-lite"/>
    </source>
</evidence>
<evidence type="ECO:0000313" key="3">
    <source>
        <dbReference type="EMBL" id="KAK3329205.1"/>
    </source>
</evidence>
<keyword evidence="4" id="KW-1185">Reference proteome</keyword>
<keyword evidence="2" id="KW-0472">Membrane</keyword>
<feature type="transmembrane region" description="Helical" evidence="2">
    <location>
        <begin position="38"/>
        <end position="60"/>
    </location>
</feature>
<accession>A0AAE0IQJ0</accession>
<gene>
    <name evidence="3" type="ORF">B0H66DRAFT_526599</name>
</gene>
<organism evidence="3 4">
    <name type="scientific">Apodospora peruviana</name>
    <dbReference type="NCBI Taxonomy" id="516989"/>
    <lineage>
        <taxon>Eukaryota</taxon>
        <taxon>Fungi</taxon>
        <taxon>Dikarya</taxon>
        <taxon>Ascomycota</taxon>
        <taxon>Pezizomycotina</taxon>
        <taxon>Sordariomycetes</taxon>
        <taxon>Sordariomycetidae</taxon>
        <taxon>Sordariales</taxon>
        <taxon>Lasiosphaeriaceae</taxon>
        <taxon>Apodospora</taxon>
    </lineage>
</organism>
<dbReference type="EMBL" id="JAUEDM010000001">
    <property type="protein sequence ID" value="KAK3329205.1"/>
    <property type="molecule type" value="Genomic_DNA"/>
</dbReference>